<comment type="caution">
    <text evidence="1">The sequence shown here is derived from an EMBL/GenBank/DDBJ whole genome shotgun (WGS) entry which is preliminary data.</text>
</comment>
<gene>
    <name evidence="1" type="ORF">RM574_09740</name>
</gene>
<name>A0ABD5E657_9ACTN</name>
<dbReference type="EMBL" id="JAVRER010000011">
    <property type="protein sequence ID" value="MDT0415770.1"/>
    <property type="molecule type" value="Genomic_DNA"/>
</dbReference>
<proteinExistence type="predicted"/>
<accession>A0ABD5E657</accession>
<protein>
    <recommendedName>
        <fullName evidence="3">YD repeat-containing protein</fullName>
    </recommendedName>
</protein>
<evidence type="ECO:0000313" key="1">
    <source>
        <dbReference type="EMBL" id="MDT0415770.1"/>
    </source>
</evidence>
<organism evidence="1 2">
    <name type="scientific">Streptomyces evansiae</name>
    <dbReference type="NCBI Taxonomy" id="3075535"/>
    <lineage>
        <taxon>Bacteria</taxon>
        <taxon>Bacillati</taxon>
        <taxon>Actinomycetota</taxon>
        <taxon>Actinomycetes</taxon>
        <taxon>Kitasatosporales</taxon>
        <taxon>Streptomycetaceae</taxon>
        <taxon>Streptomyces</taxon>
    </lineage>
</organism>
<dbReference type="AlphaFoldDB" id="A0ABD5E657"/>
<sequence>MKTENVVFVGGPLDGRTLPVLTGPTGQPPKQYKVPVPAATGETLLVYNREPLLRPGSRLGMPRGWRYVYDPEGLVARRRWPWQFRPKEA</sequence>
<reference evidence="2" key="1">
    <citation type="submission" date="2023-07" db="EMBL/GenBank/DDBJ databases">
        <title>30 novel species of actinomycetes from the DSMZ collection.</title>
        <authorList>
            <person name="Nouioui I."/>
        </authorList>
    </citation>
    <scope>NUCLEOTIDE SEQUENCE [LARGE SCALE GENOMIC DNA]</scope>
    <source>
        <strain evidence="2">DSM 41982</strain>
    </source>
</reference>
<dbReference type="Proteomes" id="UP001183607">
    <property type="component" value="Unassembled WGS sequence"/>
</dbReference>
<dbReference type="RefSeq" id="WP_007822118.1">
    <property type="nucleotide sequence ID" value="NZ_JAVRER010000011.1"/>
</dbReference>
<evidence type="ECO:0000313" key="2">
    <source>
        <dbReference type="Proteomes" id="UP001183607"/>
    </source>
</evidence>
<evidence type="ECO:0008006" key="3">
    <source>
        <dbReference type="Google" id="ProtNLM"/>
    </source>
</evidence>